<protein>
    <submittedName>
        <fullName evidence="2">Uncharacterized protein</fullName>
    </submittedName>
</protein>
<dbReference type="OrthoDB" id="415411at2759"/>
<name>W2TM00_NECAM</name>
<dbReference type="Gene3D" id="3.40.720.10">
    <property type="entry name" value="Alkaline Phosphatase, subunit A"/>
    <property type="match status" value="1"/>
</dbReference>
<dbReference type="Proteomes" id="UP000053676">
    <property type="component" value="Unassembled WGS sequence"/>
</dbReference>
<reference evidence="3" key="1">
    <citation type="journal article" date="2014" name="Nat. Genet.">
        <title>Genome of the human hookworm Necator americanus.</title>
        <authorList>
            <person name="Tang Y.T."/>
            <person name="Gao X."/>
            <person name="Rosa B.A."/>
            <person name="Abubucker S."/>
            <person name="Hallsworth-Pepin K."/>
            <person name="Martin J."/>
            <person name="Tyagi R."/>
            <person name="Heizer E."/>
            <person name="Zhang X."/>
            <person name="Bhonagiri-Palsikar V."/>
            <person name="Minx P."/>
            <person name="Warren W.C."/>
            <person name="Wang Q."/>
            <person name="Zhan B."/>
            <person name="Hotez P.J."/>
            <person name="Sternberg P.W."/>
            <person name="Dougall A."/>
            <person name="Gaze S.T."/>
            <person name="Mulvenna J."/>
            <person name="Sotillo J."/>
            <person name="Ranganathan S."/>
            <person name="Rabelo E.M."/>
            <person name="Wilson R.K."/>
            <person name="Felgner P.L."/>
            <person name="Bethony J."/>
            <person name="Hawdon J.M."/>
            <person name="Gasser R.B."/>
            <person name="Loukas A."/>
            <person name="Mitreva M."/>
        </authorList>
    </citation>
    <scope>NUCLEOTIDE SEQUENCE [LARGE SCALE GENOMIC DNA]</scope>
</reference>
<dbReference type="InterPro" id="IPR017850">
    <property type="entry name" value="Alkaline_phosphatase_core_sf"/>
</dbReference>
<proteinExistence type="predicted"/>
<dbReference type="KEGG" id="nai:NECAME_08095"/>
<accession>W2TM00</accession>
<gene>
    <name evidence="2" type="ORF">NECAME_08095</name>
</gene>
<evidence type="ECO:0000256" key="1">
    <source>
        <dbReference type="SAM" id="MobiDB-lite"/>
    </source>
</evidence>
<feature type="region of interest" description="Disordered" evidence="1">
    <location>
        <begin position="86"/>
        <end position="111"/>
    </location>
</feature>
<keyword evidence="3" id="KW-1185">Reference proteome</keyword>
<evidence type="ECO:0000313" key="3">
    <source>
        <dbReference type="Proteomes" id="UP000053676"/>
    </source>
</evidence>
<dbReference type="AlphaFoldDB" id="W2TM00"/>
<organism evidence="2 3">
    <name type="scientific">Necator americanus</name>
    <name type="common">Human hookworm</name>
    <dbReference type="NCBI Taxonomy" id="51031"/>
    <lineage>
        <taxon>Eukaryota</taxon>
        <taxon>Metazoa</taxon>
        <taxon>Ecdysozoa</taxon>
        <taxon>Nematoda</taxon>
        <taxon>Chromadorea</taxon>
        <taxon>Rhabditida</taxon>
        <taxon>Rhabditina</taxon>
        <taxon>Rhabditomorpha</taxon>
        <taxon>Strongyloidea</taxon>
        <taxon>Ancylostomatidae</taxon>
        <taxon>Bunostominae</taxon>
        <taxon>Necator</taxon>
    </lineage>
</organism>
<sequence>MDPERKEMRAVLVIGGPSIVSGKRIFEVPENIDLYPFMCHLLAIPSAPNNASMGVLSKALRVNMIVLPTTGLLYIGSSSASVPLTKIGSSSASVPLTKVNGNKDESSEDEF</sequence>
<evidence type="ECO:0000313" key="2">
    <source>
        <dbReference type="EMBL" id="ETN82166.1"/>
    </source>
</evidence>
<dbReference type="EMBL" id="KI658545">
    <property type="protein sequence ID" value="ETN82166.1"/>
    <property type="molecule type" value="Genomic_DNA"/>
</dbReference>